<dbReference type="Proteomes" id="UP000472261">
    <property type="component" value="Unplaced"/>
</dbReference>
<dbReference type="PANTHER" id="PTHR16230">
    <property type="entry name" value="CAPPUCCINO"/>
    <property type="match status" value="1"/>
</dbReference>
<organism evidence="2 3">
    <name type="scientific">Phasianus colchicus</name>
    <name type="common">Common pheasant</name>
    <dbReference type="NCBI Taxonomy" id="9054"/>
    <lineage>
        <taxon>Eukaryota</taxon>
        <taxon>Metazoa</taxon>
        <taxon>Chordata</taxon>
        <taxon>Craniata</taxon>
        <taxon>Vertebrata</taxon>
        <taxon>Euteleostomi</taxon>
        <taxon>Archelosauria</taxon>
        <taxon>Archosauria</taxon>
        <taxon>Dinosauria</taxon>
        <taxon>Saurischia</taxon>
        <taxon>Theropoda</taxon>
        <taxon>Coelurosauria</taxon>
        <taxon>Aves</taxon>
        <taxon>Neognathae</taxon>
        <taxon>Galloanserae</taxon>
        <taxon>Galliformes</taxon>
        <taxon>Phasianidae</taxon>
        <taxon>Phasianinae</taxon>
        <taxon>Phasianus</taxon>
    </lineage>
</organism>
<evidence type="ECO:0000313" key="3">
    <source>
        <dbReference type="Proteomes" id="UP000472261"/>
    </source>
</evidence>
<name>A0A669P6G6_PHACC</name>
<proteinExistence type="predicted"/>
<dbReference type="OMA" id="MLDMIRG"/>
<feature type="compositionally biased region" description="Polar residues" evidence="1">
    <location>
        <begin position="76"/>
        <end position="85"/>
    </location>
</feature>
<sequence>MLCRGRTGAVKPWGRSEQRGHPRRPWGGARGGGTAHAPAAVHVMEAPPDGRPGGGMAAAEIGAEAAGGCSGGDSGNVSQSHSNASGLGGQEDEDGDALDASLSATAAAYSAYLLVERSAFSEQVESLEKSLEELLTRVDEFVGMLDMIRSDSSQVVNESIPEIYTKATEMRQIYRRIDKLEAFVKMIANHVAGMEERVVKAETDLGAFPSTFKKILHTISIPSFRNKSSSSRQQTAYEPPVLFKTEDYFPCPNEAPY</sequence>
<feature type="region of interest" description="Disordered" evidence="1">
    <location>
        <begin position="67"/>
        <end position="96"/>
    </location>
</feature>
<dbReference type="InterPro" id="IPR024857">
    <property type="entry name" value="Cappuccino"/>
</dbReference>
<dbReference type="PANTHER" id="PTHR16230:SF4">
    <property type="entry name" value="BIOGENESIS OF LYSOSOME-RELATED ORGANELLES COMPLEX 1 SUBUNIT 4"/>
    <property type="match status" value="1"/>
</dbReference>
<reference evidence="2" key="1">
    <citation type="submission" date="2025-08" db="UniProtKB">
        <authorList>
            <consortium name="Ensembl"/>
        </authorList>
    </citation>
    <scope>IDENTIFICATION</scope>
</reference>
<dbReference type="Ensembl" id="ENSPCLT00000004349.1">
    <property type="protein sequence ID" value="ENSPCLP00000003169.1"/>
    <property type="gene ID" value="ENSPCLG00000002691.1"/>
</dbReference>
<dbReference type="AlphaFoldDB" id="A0A669P6G6"/>
<protein>
    <submittedName>
        <fullName evidence="2">Biogenesis of lysosomal organelles complex 1 subunit 4</fullName>
    </submittedName>
</protein>
<evidence type="ECO:0000256" key="1">
    <source>
        <dbReference type="SAM" id="MobiDB-lite"/>
    </source>
</evidence>
<keyword evidence="3" id="KW-1185">Reference proteome</keyword>
<evidence type="ECO:0000313" key="2">
    <source>
        <dbReference type="Ensembl" id="ENSPCLP00000003169.1"/>
    </source>
</evidence>
<accession>A0A669P6G6</accession>
<dbReference type="GO" id="GO:0031083">
    <property type="term" value="C:BLOC-1 complex"/>
    <property type="evidence" value="ECO:0007669"/>
    <property type="project" value="TreeGrafter"/>
</dbReference>
<reference evidence="2" key="2">
    <citation type="submission" date="2025-09" db="UniProtKB">
        <authorList>
            <consortium name="Ensembl"/>
        </authorList>
    </citation>
    <scope>IDENTIFICATION</scope>
</reference>
<feature type="region of interest" description="Disordered" evidence="1">
    <location>
        <begin position="1"/>
        <end position="36"/>
    </location>
</feature>